<dbReference type="InterPro" id="IPR028003">
    <property type="entry name" value="KDF1"/>
</dbReference>
<organism evidence="2 3">
    <name type="scientific">Coilia grayii</name>
    <name type="common">Gray's grenadier anchovy</name>
    <dbReference type="NCBI Taxonomy" id="363190"/>
    <lineage>
        <taxon>Eukaryota</taxon>
        <taxon>Metazoa</taxon>
        <taxon>Chordata</taxon>
        <taxon>Craniata</taxon>
        <taxon>Vertebrata</taxon>
        <taxon>Euteleostomi</taxon>
        <taxon>Actinopterygii</taxon>
        <taxon>Neopterygii</taxon>
        <taxon>Teleostei</taxon>
        <taxon>Clupei</taxon>
        <taxon>Clupeiformes</taxon>
        <taxon>Clupeoidei</taxon>
        <taxon>Engraulidae</taxon>
        <taxon>Coilinae</taxon>
        <taxon>Coilia</taxon>
    </lineage>
</organism>
<sequence length="372" mass="40983">MSGHHTGGPNPEKWSLSGPGGNGVLLSRTVSQGSAGSQGRPYQERCVDPVEPLTTLKGTVHKANPRDANGKEAEIQDFLPVPSESYSGTCICTPCVSVVACRTFVCNVLTCGLYRLCRRLPCLQPAQSPSQEAKEPHSASGSSEREDSESGYTDIYLRGVKVDSIYLDDEPVAYRPPLQEQPRPFDLHKCGSVYLEEFGAIDEWSDAGSGDVDALISRKLLELYSQVQIDELAKCTSDSVFLKRTSEISRLISDIVQEHKLEEQDAESRLVHGIIRLSTRKSKKRPPVRRLETPADSGTETMKGSYSLTDSNYNDLDVQISKETPSDVLARQMRHNSDRANSSSSPTTFSPAYRETDTESSGLPLLHRYPRT</sequence>
<evidence type="ECO:0000313" key="3">
    <source>
        <dbReference type="Proteomes" id="UP001591681"/>
    </source>
</evidence>
<protein>
    <recommendedName>
        <fullName evidence="4">Keratinocyte differentiation factor 1</fullName>
    </recommendedName>
</protein>
<comment type="caution">
    <text evidence="2">The sequence shown here is derived from an EMBL/GenBank/DDBJ whole genome shotgun (WGS) entry which is preliminary data.</text>
</comment>
<evidence type="ECO:0008006" key="4">
    <source>
        <dbReference type="Google" id="ProtNLM"/>
    </source>
</evidence>
<gene>
    <name evidence="2" type="ORF">ACEWY4_024300</name>
</gene>
<dbReference type="PANTHER" id="PTHR35085:SF2">
    <property type="entry name" value="KERATINOCYTE DIFFERENTIATION FACTOR 1-LIKE"/>
    <property type="match status" value="1"/>
</dbReference>
<feature type="region of interest" description="Disordered" evidence="1">
    <location>
        <begin position="333"/>
        <end position="372"/>
    </location>
</feature>
<feature type="compositionally biased region" description="Polar residues" evidence="1">
    <location>
        <begin position="296"/>
        <end position="310"/>
    </location>
</feature>
<feature type="region of interest" description="Disordered" evidence="1">
    <location>
        <begin position="281"/>
        <end position="310"/>
    </location>
</feature>
<feature type="region of interest" description="Disordered" evidence="1">
    <location>
        <begin position="127"/>
        <end position="150"/>
    </location>
</feature>
<accession>A0ABD1J000</accession>
<feature type="compositionally biased region" description="Polar residues" evidence="1">
    <location>
        <begin position="339"/>
        <end position="350"/>
    </location>
</feature>
<evidence type="ECO:0000256" key="1">
    <source>
        <dbReference type="SAM" id="MobiDB-lite"/>
    </source>
</evidence>
<dbReference type="Proteomes" id="UP001591681">
    <property type="component" value="Unassembled WGS sequence"/>
</dbReference>
<dbReference type="Pfam" id="PF15551">
    <property type="entry name" value="DUF4656"/>
    <property type="match status" value="1"/>
</dbReference>
<reference evidence="2 3" key="1">
    <citation type="submission" date="2024-09" db="EMBL/GenBank/DDBJ databases">
        <title>A chromosome-level genome assembly of Gray's grenadier anchovy, Coilia grayii.</title>
        <authorList>
            <person name="Fu Z."/>
        </authorList>
    </citation>
    <scope>NUCLEOTIDE SEQUENCE [LARGE SCALE GENOMIC DNA]</scope>
    <source>
        <strain evidence="2">G4</strain>
        <tissue evidence="2">Muscle</tissue>
    </source>
</reference>
<name>A0ABD1J000_9TELE</name>
<feature type="region of interest" description="Disordered" evidence="1">
    <location>
        <begin position="25"/>
        <end position="46"/>
    </location>
</feature>
<dbReference type="AlphaFoldDB" id="A0ABD1J000"/>
<evidence type="ECO:0000313" key="2">
    <source>
        <dbReference type="EMBL" id="KAL2080507.1"/>
    </source>
</evidence>
<feature type="compositionally biased region" description="Polar residues" evidence="1">
    <location>
        <begin position="28"/>
        <end position="37"/>
    </location>
</feature>
<dbReference type="PANTHER" id="PTHR35085">
    <property type="entry name" value="KERATINOCYTE DIFFERENTIATION FACTOR 1"/>
    <property type="match status" value="1"/>
</dbReference>
<feature type="region of interest" description="Disordered" evidence="1">
    <location>
        <begin position="1"/>
        <end position="20"/>
    </location>
</feature>
<keyword evidence="3" id="KW-1185">Reference proteome</keyword>
<proteinExistence type="predicted"/>
<dbReference type="EMBL" id="JBHFQA010000021">
    <property type="protein sequence ID" value="KAL2080507.1"/>
    <property type="molecule type" value="Genomic_DNA"/>
</dbReference>